<organism evidence="3 4">
    <name type="scientific">Lysinibacillus fusiformis</name>
    <dbReference type="NCBI Taxonomy" id="28031"/>
    <lineage>
        <taxon>Bacteria</taxon>
        <taxon>Bacillati</taxon>
        <taxon>Bacillota</taxon>
        <taxon>Bacilli</taxon>
        <taxon>Bacillales</taxon>
        <taxon>Bacillaceae</taxon>
        <taxon>Lysinibacillus</taxon>
    </lineage>
</organism>
<dbReference type="Proteomes" id="UP000094784">
    <property type="component" value="Unassembled WGS sequence"/>
</dbReference>
<dbReference type="RefSeq" id="WP_069481265.1">
    <property type="nucleotide sequence ID" value="NZ_KV766182.1"/>
</dbReference>
<evidence type="ECO:0000256" key="2">
    <source>
        <dbReference type="SAM" id="SignalP"/>
    </source>
</evidence>
<reference evidence="3 4" key="1">
    <citation type="submission" date="2016-09" db="EMBL/GenBank/DDBJ databases">
        <title>Draft genome sequence of the soil isolate, Lysinibacillus fusiformis M5, a potential hypoxanthine producer.</title>
        <authorList>
            <person name="Gallegos-Monterrosa R."/>
            <person name="Maroti G."/>
            <person name="Balint B."/>
            <person name="Kovacs A.T."/>
        </authorList>
    </citation>
    <scope>NUCLEOTIDE SEQUENCE [LARGE SCALE GENOMIC DNA]</scope>
    <source>
        <strain evidence="3 4">M5</strain>
    </source>
</reference>
<dbReference type="PROSITE" id="PS51257">
    <property type="entry name" value="PROKAR_LIPOPROTEIN"/>
    <property type="match status" value="1"/>
</dbReference>
<keyword evidence="2" id="KW-0732">Signal</keyword>
<proteinExistence type="predicted"/>
<feature type="signal peptide" evidence="2">
    <location>
        <begin position="1"/>
        <end position="18"/>
    </location>
</feature>
<feature type="chain" id="PRO_5038675509" evidence="2">
    <location>
        <begin position="19"/>
        <end position="59"/>
    </location>
</feature>
<dbReference type="EMBL" id="MECQ01000001">
    <property type="protein sequence ID" value="ODV56263.1"/>
    <property type="molecule type" value="Genomic_DNA"/>
</dbReference>
<evidence type="ECO:0000313" key="3">
    <source>
        <dbReference type="EMBL" id="ODV56263.1"/>
    </source>
</evidence>
<evidence type="ECO:0000256" key="1">
    <source>
        <dbReference type="SAM" id="MobiDB-lite"/>
    </source>
</evidence>
<gene>
    <name evidence="3" type="ORF">BG258_10305</name>
</gene>
<protein>
    <submittedName>
        <fullName evidence="3">Uncharacterized protein</fullName>
    </submittedName>
</protein>
<evidence type="ECO:0000313" key="4">
    <source>
        <dbReference type="Proteomes" id="UP000094784"/>
    </source>
</evidence>
<feature type="region of interest" description="Disordered" evidence="1">
    <location>
        <begin position="24"/>
        <end position="59"/>
    </location>
</feature>
<comment type="caution">
    <text evidence="3">The sequence shown here is derived from an EMBL/GenBank/DDBJ whole genome shotgun (WGS) entry which is preliminary data.</text>
</comment>
<name>A0A1E4R747_9BACI</name>
<dbReference type="AlphaFoldDB" id="A0A1E4R747"/>
<sequence>MQKLLSISLVLLLLFALAACSSEEAPPSEEAEAKEQTVNAQPKENLDLFENDRGLAIHE</sequence>
<accession>A0A1E4R747</accession>
<feature type="compositionally biased region" description="Basic and acidic residues" evidence="1">
    <location>
        <begin position="44"/>
        <end position="59"/>
    </location>
</feature>